<gene>
    <name evidence="1" type="ORF">COO92_15925</name>
</gene>
<dbReference type="Proteomes" id="UP000233332">
    <property type="component" value="Unassembled WGS sequence"/>
</dbReference>
<reference evidence="1 2" key="1">
    <citation type="submission" date="2017-09" db="EMBL/GenBank/DDBJ databases">
        <title>Biodiversity and function of Thalassospira species in the particle-attached aromatic-hydrocarbon-degrading consortia from the surface seawater of the China South Sea.</title>
        <authorList>
            <person name="Dong C."/>
            <person name="Lai Q."/>
            <person name="Shao Z."/>
        </authorList>
    </citation>
    <scope>NUCLEOTIDE SEQUENCE [LARGE SCALE GENOMIC DNA]</scope>
    <source>
        <strain evidence="1 2">139Z-12</strain>
    </source>
</reference>
<comment type="caution">
    <text evidence="1">The sequence shown here is derived from an EMBL/GenBank/DDBJ whole genome shotgun (WGS) entry which is preliminary data.</text>
</comment>
<dbReference type="EMBL" id="NXGX01000006">
    <property type="protein sequence ID" value="PKR57605.1"/>
    <property type="molecule type" value="Genomic_DNA"/>
</dbReference>
<accession>A0A2N3L471</accession>
<dbReference type="AlphaFoldDB" id="A0A2N3L471"/>
<evidence type="ECO:0000313" key="1">
    <source>
        <dbReference type="EMBL" id="PKR57605.1"/>
    </source>
</evidence>
<proteinExistence type="predicted"/>
<sequence>MFSLLVAAGLHLSACTLPGSGVDVGGDLKLLYAPFSLSNPPKYWQYNHQTNASTPSQSPSAALEWQDKDGKIALAARPAAGPFELGRRTNILVLASPYLSFDWQQNSTAQVGDVELVLGFRLQDQGDWAENDLGTGKPPTDHTVRIPVGNSQVTYGQWQREYFDLAGVYRRYWPDAPGDEVRLVWIGVASGKDKLAAVTSVTYLTQILLSR</sequence>
<organism evidence="1 2">
    <name type="scientific">Thalassospira lohafexi</name>
    <dbReference type="NCBI Taxonomy" id="744227"/>
    <lineage>
        <taxon>Bacteria</taxon>
        <taxon>Pseudomonadati</taxon>
        <taxon>Pseudomonadota</taxon>
        <taxon>Alphaproteobacteria</taxon>
        <taxon>Rhodospirillales</taxon>
        <taxon>Thalassospiraceae</taxon>
        <taxon>Thalassospira</taxon>
    </lineage>
</organism>
<protein>
    <recommendedName>
        <fullName evidence="3">DUF3047 domain-containing protein</fullName>
    </recommendedName>
</protein>
<evidence type="ECO:0008006" key="3">
    <source>
        <dbReference type="Google" id="ProtNLM"/>
    </source>
</evidence>
<keyword evidence="2" id="KW-1185">Reference proteome</keyword>
<evidence type="ECO:0000313" key="2">
    <source>
        <dbReference type="Proteomes" id="UP000233332"/>
    </source>
</evidence>
<name>A0A2N3L471_9PROT</name>